<evidence type="ECO:0008006" key="3">
    <source>
        <dbReference type="Google" id="ProtNLM"/>
    </source>
</evidence>
<protein>
    <recommendedName>
        <fullName evidence="3">CxC1-like cysteine cluster associated with KDZ transposases domain-containing protein</fullName>
    </recommendedName>
</protein>
<accession>S8EIC9</accession>
<proteinExistence type="predicted"/>
<dbReference type="STRING" id="743788.S8EIC9"/>
<gene>
    <name evidence="1" type="ORF">FOMPIDRAFT_1045594</name>
</gene>
<name>S8EIC9_FOMSC</name>
<dbReference type="InParanoid" id="S8EIC9"/>
<dbReference type="EMBL" id="KE504125">
    <property type="protein sequence ID" value="EPT04922.1"/>
    <property type="molecule type" value="Genomic_DNA"/>
</dbReference>
<feature type="non-terminal residue" evidence="1">
    <location>
        <position position="332"/>
    </location>
</feature>
<sequence length="332" mass="37878">MAKRGKLCGSKYGGSAGVKVRFSQGYHQCVAQVNHTLCSAVRRREETERKHRAELAALTFAERDTLNRMAVDDDAWEDEAPPVLPFGEEGMFLSAAGGEHTIWEEFFKDEKCPRKDARTRRERTHIRTQEWQQQIGRLVDGYLAWKAGIIPRIAADAPPPWDVTLVDFWELQTDVVNPASWDEYPNESLARCGYLGTAPLRPSVAIAFRTLEAYRQLHYACPRLSIQAQVRALCRLHAVTYNRTLEVQFSIAYDVYLEILRHVDSRVDALQDKPPLKYSMLVTMDGNQSLKLVDDAFRAQAGTPLRDDRLGCSKNWLTPAEVDRWKDEVSRP</sequence>
<dbReference type="OrthoDB" id="3251205at2759"/>
<organism evidence="1 2">
    <name type="scientific">Fomitopsis schrenkii</name>
    <name type="common">Brown rot fungus</name>
    <dbReference type="NCBI Taxonomy" id="2126942"/>
    <lineage>
        <taxon>Eukaryota</taxon>
        <taxon>Fungi</taxon>
        <taxon>Dikarya</taxon>
        <taxon>Basidiomycota</taxon>
        <taxon>Agaricomycotina</taxon>
        <taxon>Agaricomycetes</taxon>
        <taxon>Polyporales</taxon>
        <taxon>Fomitopsis</taxon>
    </lineage>
</organism>
<dbReference type="Proteomes" id="UP000015241">
    <property type="component" value="Unassembled WGS sequence"/>
</dbReference>
<dbReference type="HOGENOM" id="CLU_013084_3_0_1"/>
<dbReference type="AlphaFoldDB" id="S8EIC9"/>
<evidence type="ECO:0000313" key="1">
    <source>
        <dbReference type="EMBL" id="EPT04922.1"/>
    </source>
</evidence>
<evidence type="ECO:0000313" key="2">
    <source>
        <dbReference type="Proteomes" id="UP000015241"/>
    </source>
</evidence>
<keyword evidence="2" id="KW-1185">Reference proteome</keyword>
<reference evidence="1 2" key="1">
    <citation type="journal article" date="2012" name="Science">
        <title>The Paleozoic origin of enzymatic lignin decomposition reconstructed from 31 fungal genomes.</title>
        <authorList>
            <person name="Floudas D."/>
            <person name="Binder M."/>
            <person name="Riley R."/>
            <person name="Barry K."/>
            <person name="Blanchette R.A."/>
            <person name="Henrissat B."/>
            <person name="Martinez A.T."/>
            <person name="Otillar R."/>
            <person name="Spatafora J.W."/>
            <person name="Yadav J.S."/>
            <person name="Aerts A."/>
            <person name="Benoit I."/>
            <person name="Boyd A."/>
            <person name="Carlson A."/>
            <person name="Copeland A."/>
            <person name="Coutinho P.M."/>
            <person name="de Vries R.P."/>
            <person name="Ferreira P."/>
            <person name="Findley K."/>
            <person name="Foster B."/>
            <person name="Gaskell J."/>
            <person name="Glotzer D."/>
            <person name="Gorecki P."/>
            <person name="Heitman J."/>
            <person name="Hesse C."/>
            <person name="Hori C."/>
            <person name="Igarashi K."/>
            <person name="Jurgens J.A."/>
            <person name="Kallen N."/>
            <person name="Kersten P."/>
            <person name="Kohler A."/>
            <person name="Kuees U."/>
            <person name="Kumar T.K.A."/>
            <person name="Kuo A."/>
            <person name="LaButti K."/>
            <person name="Larrondo L.F."/>
            <person name="Lindquist E."/>
            <person name="Ling A."/>
            <person name="Lombard V."/>
            <person name="Lucas S."/>
            <person name="Lundell T."/>
            <person name="Martin R."/>
            <person name="McLaughlin D.J."/>
            <person name="Morgenstern I."/>
            <person name="Morin E."/>
            <person name="Murat C."/>
            <person name="Nagy L.G."/>
            <person name="Nolan M."/>
            <person name="Ohm R.A."/>
            <person name="Patyshakuliyeva A."/>
            <person name="Rokas A."/>
            <person name="Ruiz-Duenas F.J."/>
            <person name="Sabat G."/>
            <person name="Salamov A."/>
            <person name="Samejima M."/>
            <person name="Schmutz J."/>
            <person name="Slot J.C."/>
            <person name="St John F."/>
            <person name="Stenlid J."/>
            <person name="Sun H."/>
            <person name="Sun S."/>
            <person name="Syed K."/>
            <person name="Tsang A."/>
            <person name="Wiebenga A."/>
            <person name="Young D."/>
            <person name="Pisabarro A."/>
            <person name="Eastwood D.C."/>
            <person name="Martin F."/>
            <person name="Cullen D."/>
            <person name="Grigoriev I.V."/>
            <person name="Hibbett D.S."/>
        </authorList>
    </citation>
    <scope>NUCLEOTIDE SEQUENCE</scope>
    <source>
        <strain evidence="2">FP-58527</strain>
    </source>
</reference>
<dbReference type="eggNOG" id="ENOG502SKEZ">
    <property type="taxonomic scope" value="Eukaryota"/>
</dbReference>